<dbReference type="Proteomes" id="UP000007517">
    <property type="component" value="Chromosome"/>
</dbReference>
<dbReference type="HOGENOM" id="CLU_3380811_0_0_11"/>
<dbReference type="KEGG" id="bsd:BLASA_4021"/>
<dbReference type="EMBL" id="FO117623">
    <property type="protein sequence ID" value="CCG04849.1"/>
    <property type="molecule type" value="Genomic_DNA"/>
</dbReference>
<name>H6RJZ3_BLASD</name>
<reference evidence="2" key="2">
    <citation type="submission" date="2012-02" db="EMBL/GenBank/DDBJ databases">
        <title>Complete genome sequence of Blastococcus saxobsidens strain DD2.</title>
        <authorList>
            <person name="Genoscope."/>
        </authorList>
    </citation>
    <scope>NUCLEOTIDE SEQUENCE [LARGE SCALE GENOMIC DNA]</scope>
    <source>
        <strain evidence="2">DD2</strain>
    </source>
</reference>
<proteinExistence type="predicted"/>
<protein>
    <submittedName>
        <fullName evidence="1">Putative Xylulose kinase (Xylulokinase)</fullName>
        <ecNumber evidence="1">2.7.1.17</ecNumber>
    </submittedName>
</protein>
<keyword evidence="2" id="KW-1185">Reference proteome</keyword>
<dbReference type="EC" id="2.7.1.17" evidence="1"/>
<reference evidence="1 2" key="1">
    <citation type="journal article" date="2012" name="J. Bacteriol.">
        <title>Genome Sequence of Blastococcus saxobsidens DD2, a Stone-Inhabiting Bacterium.</title>
        <authorList>
            <person name="Chouaia B."/>
            <person name="Crotti E."/>
            <person name="Brusetti L."/>
            <person name="Daffonchio D."/>
            <person name="Essoussi I."/>
            <person name="Nouioui I."/>
            <person name="Sbissi I."/>
            <person name="Ghodhbane-Gtari F."/>
            <person name="Gtari M."/>
            <person name="Vacherie B."/>
            <person name="Barbe V."/>
            <person name="Medigue C."/>
            <person name="Gury J."/>
            <person name="Pujic P."/>
            <person name="Normand P."/>
        </authorList>
    </citation>
    <scope>NUCLEOTIDE SEQUENCE [LARGE SCALE GENOMIC DNA]</scope>
    <source>
        <strain evidence="1 2">DD2</strain>
    </source>
</reference>
<organism evidence="1 2">
    <name type="scientific">Blastococcus saxobsidens (strain DD2)</name>
    <dbReference type="NCBI Taxonomy" id="1146883"/>
    <lineage>
        <taxon>Bacteria</taxon>
        <taxon>Bacillati</taxon>
        <taxon>Actinomycetota</taxon>
        <taxon>Actinomycetes</taxon>
        <taxon>Geodermatophilales</taxon>
        <taxon>Geodermatophilaceae</taxon>
        <taxon>Blastococcus</taxon>
    </lineage>
</organism>
<dbReference type="GO" id="GO:0004856">
    <property type="term" value="F:D-xylulokinase activity"/>
    <property type="evidence" value="ECO:0007669"/>
    <property type="project" value="UniProtKB-EC"/>
</dbReference>
<keyword evidence="1" id="KW-0808">Transferase</keyword>
<keyword evidence="1" id="KW-0418">Kinase</keyword>
<dbReference type="STRING" id="1146883.BLASA_4021"/>
<evidence type="ECO:0000313" key="2">
    <source>
        <dbReference type="Proteomes" id="UP000007517"/>
    </source>
</evidence>
<dbReference type="AlphaFoldDB" id="H6RJZ3"/>
<accession>H6RJZ3</accession>
<sequence>MNGLFLGADLGTSGLEVVALDAGGGLVAEAEAG</sequence>
<gene>
    <name evidence="1" type="ordered locus">BLASA_4021</name>
</gene>
<evidence type="ECO:0000313" key="1">
    <source>
        <dbReference type="EMBL" id="CCG04849.1"/>
    </source>
</evidence>